<gene>
    <name evidence="1" type="primary">NCL1_24344</name>
    <name evidence="1" type="ORF">TNCV_5098731</name>
</gene>
<dbReference type="AlphaFoldDB" id="A0A8X6RUF7"/>
<name>A0A8X6RUF7_TRICX</name>
<sequence length="131" mass="15149">MEGAHSKHIHDPAMRLTSIGGSFCQLAHRQARLPETSLWDIARHTMGIRRVERHYHRPFDYAGRFLPRSNPQSAKSCQMQNGPRERRWKVQFPEVLINQSSQPVLILGAALCNFRRMKYMLIHADTSTLVT</sequence>
<dbReference type="EMBL" id="BMAU01021232">
    <property type="protein sequence ID" value="GFY02012.1"/>
    <property type="molecule type" value="Genomic_DNA"/>
</dbReference>
<dbReference type="Proteomes" id="UP000887159">
    <property type="component" value="Unassembled WGS sequence"/>
</dbReference>
<comment type="caution">
    <text evidence="1">The sequence shown here is derived from an EMBL/GenBank/DDBJ whole genome shotgun (WGS) entry which is preliminary data.</text>
</comment>
<accession>A0A8X6RUF7</accession>
<protein>
    <submittedName>
        <fullName evidence="1">Uncharacterized protein</fullName>
    </submittedName>
</protein>
<evidence type="ECO:0000313" key="2">
    <source>
        <dbReference type="Proteomes" id="UP000887159"/>
    </source>
</evidence>
<proteinExistence type="predicted"/>
<organism evidence="1 2">
    <name type="scientific">Trichonephila clavipes</name>
    <name type="common">Golden silk orbweaver</name>
    <name type="synonym">Nephila clavipes</name>
    <dbReference type="NCBI Taxonomy" id="2585209"/>
    <lineage>
        <taxon>Eukaryota</taxon>
        <taxon>Metazoa</taxon>
        <taxon>Ecdysozoa</taxon>
        <taxon>Arthropoda</taxon>
        <taxon>Chelicerata</taxon>
        <taxon>Arachnida</taxon>
        <taxon>Araneae</taxon>
        <taxon>Araneomorphae</taxon>
        <taxon>Entelegynae</taxon>
        <taxon>Araneoidea</taxon>
        <taxon>Nephilidae</taxon>
        <taxon>Trichonephila</taxon>
    </lineage>
</organism>
<keyword evidence="2" id="KW-1185">Reference proteome</keyword>
<reference evidence="1" key="1">
    <citation type="submission" date="2020-08" db="EMBL/GenBank/DDBJ databases">
        <title>Multicomponent nature underlies the extraordinary mechanical properties of spider dragline silk.</title>
        <authorList>
            <person name="Kono N."/>
            <person name="Nakamura H."/>
            <person name="Mori M."/>
            <person name="Yoshida Y."/>
            <person name="Ohtoshi R."/>
            <person name="Malay A.D."/>
            <person name="Moran D.A.P."/>
            <person name="Tomita M."/>
            <person name="Numata K."/>
            <person name="Arakawa K."/>
        </authorList>
    </citation>
    <scope>NUCLEOTIDE SEQUENCE</scope>
</reference>
<evidence type="ECO:0000313" key="1">
    <source>
        <dbReference type="EMBL" id="GFY02012.1"/>
    </source>
</evidence>